<dbReference type="STRING" id="314285.KT71_18776"/>
<sequence>MSLELALQNVTWAEQATKAGHDHHKLRAKLIKKLKVVAQDSTNKSAKSIQSGTRFVREWRGKTYDVIFIDGQYAYDGKHYRSLTEVATLITGTRWSGPRFFGLTQKNRDKQ</sequence>
<evidence type="ECO:0000313" key="2">
    <source>
        <dbReference type="Proteomes" id="UP000019205"/>
    </source>
</evidence>
<dbReference type="InterPro" id="IPR021322">
    <property type="entry name" value="DUF2924"/>
</dbReference>
<proteinExistence type="predicted"/>
<comment type="caution">
    <text evidence="1">The sequence shown here is derived from an EMBL/GenBank/DDBJ whole genome shotgun (WGS) entry which is preliminary data.</text>
</comment>
<protein>
    <recommendedName>
        <fullName evidence="3">DUF2924 domain-containing protein</fullName>
    </recommendedName>
</protein>
<evidence type="ECO:0000313" key="1">
    <source>
        <dbReference type="EMBL" id="EAQ96139.1"/>
    </source>
</evidence>
<accession>A4ACU8</accession>
<dbReference type="EMBL" id="AAOA02000005">
    <property type="protein sequence ID" value="EAQ96139.1"/>
    <property type="molecule type" value="Genomic_DNA"/>
</dbReference>
<organism evidence="1 2">
    <name type="scientific">Congregibacter litoralis KT71</name>
    <dbReference type="NCBI Taxonomy" id="314285"/>
    <lineage>
        <taxon>Bacteria</taxon>
        <taxon>Pseudomonadati</taxon>
        <taxon>Pseudomonadota</taxon>
        <taxon>Gammaproteobacteria</taxon>
        <taxon>Cellvibrionales</taxon>
        <taxon>Halieaceae</taxon>
        <taxon>Congregibacter</taxon>
    </lineage>
</organism>
<dbReference type="Pfam" id="PF11149">
    <property type="entry name" value="DUF2924"/>
    <property type="match status" value="1"/>
</dbReference>
<gene>
    <name evidence="1" type="ORF">KT71_18776</name>
</gene>
<keyword evidence="2" id="KW-1185">Reference proteome</keyword>
<evidence type="ECO:0008006" key="3">
    <source>
        <dbReference type="Google" id="ProtNLM"/>
    </source>
</evidence>
<dbReference type="eggNOG" id="ENOG50332DQ">
    <property type="taxonomic scope" value="Bacteria"/>
</dbReference>
<reference evidence="1 2" key="2">
    <citation type="journal article" date="2009" name="PLoS ONE">
        <title>The photosynthetic apparatus and its regulation in the aerobic gammaproteobacterium Congregibacter litoralis gen. nov., sp. nov.</title>
        <authorList>
            <person name="Spring S."/>
            <person name="Lunsdorf H."/>
            <person name="Fuchs B.M."/>
            <person name="Tindall B.J."/>
        </authorList>
    </citation>
    <scope>NUCLEOTIDE SEQUENCE [LARGE SCALE GENOMIC DNA]</scope>
    <source>
        <strain evidence="1">KT71</strain>
    </source>
</reference>
<name>A4ACU8_9GAMM</name>
<reference evidence="1 2" key="1">
    <citation type="journal article" date="2007" name="Proc. Natl. Acad. Sci. U.S.A.">
        <title>Characterization of a marine gammaproteobacterium capable of aerobic anoxygenic photosynthesis.</title>
        <authorList>
            <person name="Fuchs B.M."/>
            <person name="Spring S."/>
            <person name="Teeling H."/>
            <person name="Quast C."/>
            <person name="Wulf J."/>
            <person name="Schattenhofer M."/>
            <person name="Yan S."/>
            <person name="Ferriera S."/>
            <person name="Johnson J."/>
            <person name="Glockner F.O."/>
            <person name="Amann R."/>
        </authorList>
    </citation>
    <scope>NUCLEOTIDE SEQUENCE [LARGE SCALE GENOMIC DNA]</scope>
    <source>
        <strain evidence="1">KT71</strain>
    </source>
</reference>
<dbReference type="HOGENOM" id="CLU_124387_0_0_6"/>
<dbReference type="Proteomes" id="UP000019205">
    <property type="component" value="Chromosome"/>
</dbReference>
<dbReference type="AlphaFoldDB" id="A4ACU8"/>